<keyword evidence="2" id="KW-0812">Transmembrane</keyword>
<evidence type="ECO:0000256" key="1">
    <source>
        <dbReference type="SAM" id="MobiDB-lite"/>
    </source>
</evidence>
<feature type="non-terminal residue" evidence="3">
    <location>
        <position position="1"/>
    </location>
</feature>
<dbReference type="AlphaFoldDB" id="A0A8H7ASS7"/>
<comment type="caution">
    <text evidence="3">The sequence shown here is derived from an EMBL/GenBank/DDBJ whole genome shotgun (WGS) entry which is preliminary data.</text>
</comment>
<evidence type="ECO:0000256" key="2">
    <source>
        <dbReference type="SAM" id="Phobius"/>
    </source>
</evidence>
<dbReference type="RefSeq" id="XP_038781291.1">
    <property type="nucleotide sequence ID" value="XM_038936081.1"/>
</dbReference>
<protein>
    <submittedName>
        <fullName evidence="3">Uncharacterized protein</fullName>
    </submittedName>
</protein>
<dbReference type="EMBL" id="JAAABM010000027">
    <property type="protein sequence ID" value="KAF7670906.1"/>
    <property type="molecule type" value="Genomic_DNA"/>
</dbReference>
<evidence type="ECO:0000313" key="4">
    <source>
        <dbReference type="Proteomes" id="UP000596902"/>
    </source>
</evidence>
<reference evidence="3" key="2">
    <citation type="submission" date="2020-08" db="EMBL/GenBank/DDBJ databases">
        <title>Draft Genome Sequence of Cumin Blight Pathogen Alternaria burnsii.</title>
        <authorList>
            <person name="Feng Z."/>
        </authorList>
    </citation>
    <scope>NUCLEOTIDE SEQUENCE</scope>
    <source>
        <strain evidence="3">CBS107.38</strain>
    </source>
</reference>
<keyword evidence="2" id="KW-0472">Membrane</keyword>
<evidence type="ECO:0000313" key="3">
    <source>
        <dbReference type="EMBL" id="KAF7670906.1"/>
    </source>
</evidence>
<accession>A0A8H7ASS7</accession>
<keyword evidence="4" id="KW-1185">Reference proteome</keyword>
<keyword evidence="2" id="KW-1133">Transmembrane helix</keyword>
<feature type="region of interest" description="Disordered" evidence="1">
    <location>
        <begin position="1"/>
        <end position="20"/>
    </location>
</feature>
<dbReference type="GeneID" id="62209259"/>
<sequence>LDARCPGRVNTRSTGPPTEAAKDRPILALGILGLIFIMQGFHVLTLLALPGPARPLAPLPGRCHPWILASLHVLWLHEPTPYAPQTSHFVRVCLPVIQTSLRSANTTSYLTGKRPWRHQDHVCPLLCASGDPSRWSHGRFSARSLDVRWAEGCCAGSRPCHLEWGAISQARACSALPEEPRRASRCRAWFC</sequence>
<reference evidence="3" key="1">
    <citation type="submission" date="2020-01" db="EMBL/GenBank/DDBJ databases">
        <authorList>
            <person name="Feng Z.H.Z."/>
        </authorList>
    </citation>
    <scope>NUCLEOTIDE SEQUENCE</scope>
    <source>
        <strain evidence="3">CBS107.38</strain>
    </source>
</reference>
<proteinExistence type="predicted"/>
<name>A0A8H7ASS7_9PLEO</name>
<organism evidence="3 4">
    <name type="scientific">Alternaria burnsii</name>
    <dbReference type="NCBI Taxonomy" id="1187904"/>
    <lineage>
        <taxon>Eukaryota</taxon>
        <taxon>Fungi</taxon>
        <taxon>Dikarya</taxon>
        <taxon>Ascomycota</taxon>
        <taxon>Pezizomycotina</taxon>
        <taxon>Dothideomycetes</taxon>
        <taxon>Pleosporomycetidae</taxon>
        <taxon>Pleosporales</taxon>
        <taxon>Pleosporineae</taxon>
        <taxon>Pleosporaceae</taxon>
        <taxon>Alternaria</taxon>
        <taxon>Alternaria sect. Alternaria</taxon>
    </lineage>
</organism>
<gene>
    <name evidence="3" type="ORF">GT037_011034</name>
</gene>
<feature type="transmembrane region" description="Helical" evidence="2">
    <location>
        <begin position="26"/>
        <end position="49"/>
    </location>
</feature>
<dbReference type="Proteomes" id="UP000596902">
    <property type="component" value="Unassembled WGS sequence"/>
</dbReference>